<dbReference type="Proteomes" id="UP001652642">
    <property type="component" value="Chromosome 1"/>
</dbReference>
<sequence length="325" mass="35558">MGGGRALVGALSLSLSLCALALLATALFTDHWYETDPRRHRESCEEERAGSAHSPEQRRRRLLPPLPHLPLRGGARPPRRLPRSGGGIGISAAPARPAAAAPRGDLLLLLLEEEEEAAGGRALLGLLQSPCGRPLFATYAGLWRKCYLLGVDSHLDNLVERGITQRCTAIKYHFALPLRLRNIPFNLTKAIQQDEWHLLHLRRITAGFLGMAAAVLLCGCIVTTVSFFWEESLTQHVAGLLFLMSGIFCTISLCTYAASVSYDLNRLPKIIYGLPVDVEHGYGWSIFCAWCSLGLTVAAGCLCTTYPFISRTKISHLKSTRDSSV</sequence>
<protein>
    <recommendedName>
        <fullName evidence="9">Transmembrane protein 178A</fullName>
    </recommendedName>
</protein>
<keyword evidence="5" id="KW-0256">Endoplasmic reticulum</keyword>
<keyword evidence="8" id="KW-0325">Glycoprotein</keyword>
<comment type="subcellular location">
    <subcellularLocation>
        <location evidence="1">Endoplasmic reticulum membrane</location>
        <topology evidence="1">Multi-pass membrane protein</topology>
    </subcellularLocation>
</comment>
<dbReference type="InParanoid" id="A0A6J0TWI7"/>
<keyword evidence="7 11" id="KW-0472">Membrane</keyword>
<keyword evidence="4 12" id="KW-0732">Signal</keyword>
<evidence type="ECO:0000256" key="12">
    <source>
        <dbReference type="SAM" id="SignalP"/>
    </source>
</evidence>
<dbReference type="PANTHER" id="PTHR32005">
    <property type="entry name" value="TRANSMEMBRANE PROTEIN 178B-RELATED"/>
    <property type="match status" value="1"/>
</dbReference>
<feature type="region of interest" description="Disordered" evidence="10">
    <location>
        <begin position="39"/>
        <end position="87"/>
    </location>
</feature>
<evidence type="ECO:0000256" key="11">
    <source>
        <dbReference type="SAM" id="Phobius"/>
    </source>
</evidence>
<gene>
    <name evidence="14" type="primary">TMEM178A</name>
</gene>
<dbReference type="GO" id="GO:0005789">
    <property type="term" value="C:endoplasmic reticulum membrane"/>
    <property type="evidence" value="ECO:0007669"/>
    <property type="project" value="UniProtKB-SubCell"/>
</dbReference>
<dbReference type="InterPro" id="IPR004031">
    <property type="entry name" value="PMP22/EMP/MP20/Claudin"/>
</dbReference>
<evidence type="ECO:0000313" key="14">
    <source>
        <dbReference type="RefSeq" id="XP_020650439.2"/>
    </source>
</evidence>
<evidence type="ECO:0000256" key="8">
    <source>
        <dbReference type="ARBA" id="ARBA00023180"/>
    </source>
</evidence>
<dbReference type="Pfam" id="PF13903">
    <property type="entry name" value="Claudin_2"/>
    <property type="match status" value="1"/>
</dbReference>
<feature type="chain" id="PRO_5046258529" description="Transmembrane protein 178A" evidence="12">
    <location>
        <begin position="27"/>
        <end position="325"/>
    </location>
</feature>
<feature type="compositionally biased region" description="Basic and acidic residues" evidence="10">
    <location>
        <begin position="39"/>
        <end position="50"/>
    </location>
</feature>
<evidence type="ECO:0000256" key="1">
    <source>
        <dbReference type="ARBA" id="ARBA00004477"/>
    </source>
</evidence>
<dbReference type="GeneID" id="110079568"/>
<feature type="signal peptide" evidence="12">
    <location>
        <begin position="1"/>
        <end position="26"/>
    </location>
</feature>
<keyword evidence="13" id="KW-1185">Reference proteome</keyword>
<feature type="transmembrane region" description="Helical" evidence="11">
    <location>
        <begin position="282"/>
        <end position="309"/>
    </location>
</feature>
<dbReference type="GO" id="GO:0045671">
    <property type="term" value="P:negative regulation of osteoclast differentiation"/>
    <property type="evidence" value="ECO:0007669"/>
    <property type="project" value="TreeGrafter"/>
</dbReference>
<feature type="transmembrane region" description="Helical" evidence="11">
    <location>
        <begin position="208"/>
        <end position="229"/>
    </location>
</feature>
<name>A0A6J0TWI7_9SAUR</name>
<comment type="similarity">
    <text evidence="2">Belongs to the TMEM178 family.</text>
</comment>
<dbReference type="RefSeq" id="XP_020650439.2">
    <property type="nucleotide sequence ID" value="XM_020794780.2"/>
</dbReference>
<dbReference type="PRINTS" id="PR01077">
    <property type="entry name" value="CLAUDIN"/>
</dbReference>
<reference evidence="13" key="1">
    <citation type="submission" date="2025-05" db="UniProtKB">
        <authorList>
            <consortium name="RefSeq"/>
        </authorList>
    </citation>
    <scope>NUCLEOTIDE SEQUENCE [LARGE SCALE GENOMIC DNA]</scope>
</reference>
<evidence type="ECO:0000256" key="10">
    <source>
        <dbReference type="SAM" id="MobiDB-lite"/>
    </source>
</evidence>
<dbReference type="InterPro" id="IPR039625">
    <property type="entry name" value="T178A/B"/>
</dbReference>
<evidence type="ECO:0000256" key="5">
    <source>
        <dbReference type="ARBA" id="ARBA00022824"/>
    </source>
</evidence>
<dbReference type="AlphaFoldDB" id="A0A6J0TWI7"/>
<keyword evidence="3 11" id="KW-0812">Transmembrane</keyword>
<evidence type="ECO:0000256" key="3">
    <source>
        <dbReference type="ARBA" id="ARBA00022692"/>
    </source>
</evidence>
<organism evidence="13 14">
    <name type="scientific">Pogona vitticeps</name>
    <name type="common">central bearded dragon</name>
    <dbReference type="NCBI Taxonomy" id="103695"/>
    <lineage>
        <taxon>Eukaryota</taxon>
        <taxon>Metazoa</taxon>
        <taxon>Chordata</taxon>
        <taxon>Craniata</taxon>
        <taxon>Vertebrata</taxon>
        <taxon>Euteleostomi</taxon>
        <taxon>Lepidosauria</taxon>
        <taxon>Squamata</taxon>
        <taxon>Bifurcata</taxon>
        <taxon>Unidentata</taxon>
        <taxon>Episquamata</taxon>
        <taxon>Toxicofera</taxon>
        <taxon>Iguania</taxon>
        <taxon>Acrodonta</taxon>
        <taxon>Agamidae</taxon>
        <taxon>Amphibolurinae</taxon>
        <taxon>Pogona</taxon>
    </lineage>
</organism>
<dbReference type="PANTHER" id="PTHR32005:SF4">
    <property type="entry name" value="TRANSMEMBRANE PROTEIN 178A"/>
    <property type="match status" value="1"/>
</dbReference>
<keyword evidence="6 11" id="KW-1133">Transmembrane helix</keyword>
<dbReference type="OrthoDB" id="9941453at2759"/>
<evidence type="ECO:0000256" key="4">
    <source>
        <dbReference type="ARBA" id="ARBA00022729"/>
    </source>
</evidence>
<dbReference type="Gene3D" id="1.20.140.150">
    <property type="match status" value="1"/>
</dbReference>
<evidence type="ECO:0000313" key="13">
    <source>
        <dbReference type="Proteomes" id="UP001652642"/>
    </source>
</evidence>
<feature type="transmembrane region" description="Helical" evidence="11">
    <location>
        <begin position="241"/>
        <end position="262"/>
    </location>
</feature>
<proteinExistence type="inferred from homology"/>
<dbReference type="KEGG" id="pvt:110079568"/>
<dbReference type="CTD" id="130733"/>
<evidence type="ECO:0000256" key="2">
    <source>
        <dbReference type="ARBA" id="ARBA00008199"/>
    </source>
</evidence>
<evidence type="ECO:0000256" key="9">
    <source>
        <dbReference type="ARBA" id="ARBA00040063"/>
    </source>
</evidence>
<reference evidence="14" key="2">
    <citation type="submission" date="2025-08" db="UniProtKB">
        <authorList>
            <consortium name="RefSeq"/>
        </authorList>
    </citation>
    <scope>IDENTIFICATION</scope>
</reference>
<accession>A0A6J0TWI7</accession>
<evidence type="ECO:0000256" key="7">
    <source>
        <dbReference type="ARBA" id="ARBA00023136"/>
    </source>
</evidence>
<dbReference type="GO" id="GO:0051480">
    <property type="term" value="P:regulation of cytosolic calcium ion concentration"/>
    <property type="evidence" value="ECO:0007669"/>
    <property type="project" value="TreeGrafter"/>
</dbReference>
<evidence type="ECO:0000256" key="6">
    <source>
        <dbReference type="ARBA" id="ARBA00022989"/>
    </source>
</evidence>